<dbReference type="GeneID" id="95392815"/>
<protein>
    <submittedName>
        <fullName evidence="1">Uncharacterized protein</fullName>
    </submittedName>
</protein>
<dbReference type="AlphaFoldDB" id="A0A7W5VMJ3"/>
<dbReference type="Proteomes" id="UP000579945">
    <property type="component" value="Unassembled WGS sequence"/>
</dbReference>
<reference evidence="1 2" key="1">
    <citation type="submission" date="2020-08" db="EMBL/GenBank/DDBJ databases">
        <title>Sequencing the genomes of 1000 actinobacteria strains.</title>
        <authorList>
            <person name="Klenk H.-P."/>
        </authorList>
    </citation>
    <scope>NUCLEOTIDE SEQUENCE [LARGE SCALE GENOMIC DNA]</scope>
    <source>
        <strain evidence="1 2">DSM 44320</strain>
    </source>
</reference>
<dbReference type="RefSeq" id="WP_183655681.1">
    <property type="nucleotide sequence ID" value="NZ_BAAAXX010000151.1"/>
</dbReference>
<sequence>MSYELHVERESPLAFAELAKAMAPAGFSLRDQGEILVGDEPRPVAHWRERVVGRPSSDWDVAQLVRLAAVLGGRLLGEDGEHYYLRDGVIEVDGDPIGKIDQILVEGPAAW</sequence>
<evidence type="ECO:0000313" key="1">
    <source>
        <dbReference type="EMBL" id="MBB3730682.1"/>
    </source>
</evidence>
<dbReference type="EMBL" id="JACIBV010000001">
    <property type="protein sequence ID" value="MBB3730682.1"/>
    <property type="molecule type" value="Genomic_DNA"/>
</dbReference>
<keyword evidence="2" id="KW-1185">Reference proteome</keyword>
<accession>A0A7W5VMJ3</accession>
<proteinExistence type="predicted"/>
<organism evidence="1 2">
    <name type="scientific">Nonomuraea dietziae</name>
    <dbReference type="NCBI Taxonomy" id="65515"/>
    <lineage>
        <taxon>Bacteria</taxon>
        <taxon>Bacillati</taxon>
        <taxon>Actinomycetota</taxon>
        <taxon>Actinomycetes</taxon>
        <taxon>Streptosporangiales</taxon>
        <taxon>Streptosporangiaceae</taxon>
        <taxon>Nonomuraea</taxon>
    </lineage>
</organism>
<comment type="caution">
    <text evidence="1">The sequence shown here is derived from an EMBL/GenBank/DDBJ whole genome shotgun (WGS) entry which is preliminary data.</text>
</comment>
<evidence type="ECO:0000313" key="2">
    <source>
        <dbReference type="Proteomes" id="UP000579945"/>
    </source>
</evidence>
<gene>
    <name evidence="1" type="ORF">FHR33_006542</name>
</gene>
<name>A0A7W5VMJ3_9ACTN</name>